<comment type="caution">
    <text evidence="2">The sequence shown here is derived from an EMBL/GenBank/DDBJ whole genome shotgun (WGS) entry which is preliminary data.</text>
</comment>
<evidence type="ECO:0000313" key="2">
    <source>
        <dbReference type="EMBL" id="GGY07965.1"/>
    </source>
</evidence>
<dbReference type="EMBL" id="BMUT01000019">
    <property type="protein sequence ID" value="GGY07965.1"/>
    <property type="molecule type" value="Genomic_DNA"/>
</dbReference>
<dbReference type="PANTHER" id="PTHR43441:SF6">
    <property type="entry name" value="N-ACETYLTRANSFERASE DOMAIN-CONTAINING PROTEIN"/>
    <property type="match status" value="1"/>
</dbReference>
<sequence length="176" mass="18931">MDDLVTARLVLHPMSPGEAERLLVREPDGGARWAPGYPDEGDVAGARRFLSVCASTGDPQPFGAYEIRRREDGRAIGGLGFHGPADDDGSVTIGYGLIPSEQGKGYASEALRALLAFARAHGITRVQGDTDHDNAASQHVMTAVGMRLVAEDERLKYYEITWAEEPRGGLCGRLLP</sequence>
<proteinExistence type="predicted"/>
<dbReference type="InterPro" id="IPR016181">
    <property type="entry name" value="Acyl_CoA_acyltransferase"/>
</dbReference>
<dbReference type="PANTHER" id="PTHR43441">
    <property type="entry name" value="RIBOSOMAL-PROTEIN-SERINE ACETYLTRANSFERASE"/>
    <property type="match status" value="1"/>
</dbReference>
<accession>A0ABQ2Z9Q5</accession>
<keyword evidence="3" id="KW-1185">Reference proteome</keyword>
<protein>
    <recommendedName>
        <fullName evidence="1">N-acetyltransferase domain-containing protein</fullName>
    </recommendedName>
</protein>
<dbReference type="PROSITE" id="PS51186">
    <property type="entry name" value="GNAT"/>
    <property type="match status" value="1"/>
</dbReference>
<dbReference type="Gene3D" id="3.40.630.30">
    <property type="match status" value="1"/>
</dbReference>
<organism evidence="2 3">
    <name type="scientific">Streptomyces hiroshimensis</name>
    <dbReference type="NCBI Taxonomy" id="66424"/>
    <lineage>
        <taxon>Bacteria</taxon>
        <taxon>Bacillati</taxon>
        <taxon>Actinomycetota</taxon>
        <taxon>Actinomycetes</taxon>
        <taxon>Kitasatosporales</taxon>
        <taxon>Streptomycetaceae</taxon>
        <taxon>Streptomyces</taxon>
    </lineage>
</organism>
<gene>
    <name evidence="2" type="ORF">GCM10010324_63600</name>
</gene>
<evidence type="ECO:0000259" key="1">
    <source>
        <dbReference type="PROSITE" id="PS51186"/>
    </source>
</evidence>
<evidence type="ECO:0000313" key="3">
    <source>
        <dbReference type="Proteomes" id="UP000659223"/>
    </source>
</evidence>
<dbReference type="InterPro" id="IPR051908">
    <property type="entry name" value="Ribosomal_N-acetyltransferase"/>
</dbReference>
<dbReference type="Proteomes" id="UP000659223">
    <property type="component" value="Unassembled WGS sequence"/>
</dbReference>
<dbReference type="RefSeq" id="WP_190025224.1">
    <property type="nucleotide sequence ID" value="NZ_BMUT01000019.1"/>
</dbReference>
<dbReference type="Pfam" id="PF13302">
    <property type="entry name" value="Acetyltransf_3"/>
    <property type="match status" value="1"/>
</dbReference>
<dbReference type="SUPFAM" id="SSF55729">
    <property type="entry name" value="Acyl-CoA N-acyltransferases (Nat)"/>
    <property type="match status" value="1"/>
</dbReference>
<dbReference type="CDD" id="cd04301">
    <property type="entry name" value="NAT_SF"/>
    <property type="match status" value="1"/>
</dbReference>
<reference evidence="3" key="1">
    <citation type="journal article" date="2019" name="Int. J. Syst. Evol. Microbiol.">
        <title>The Global Catalogue of Microorganisms (GCM) 10K type strain sequencing project: providing services to taxonomists for standard genome sequencing and annotation.</title>
        <authorList>
            <consortium name="The Broad Institute Genomics Platform"/>
            <consortium name="The Broad Institute Genome Sequencing Center for Infectious Disease"/>
            <person name="Wu L."/>
            <person name="Ma J."/>
        </authorList>
    </citation>
    <scope>NUCLEOTIDE SEQUENCE [LARGE SCALE GENOMIC DNA]</scope>
    <source>
        <strain evidence="3">JCM 4586</strain>
    </source>
</reference>
<dbReference type="InterPro" id="IPR000182">
    <property type="entry name" value="GNAT_dom"/>
</dbReference>
<name>A0ABQ2Z9Q5_9ACTN</name>
<feature type="domain" description="N-acetyltransferase" evidence="1">
    <location>
        <begin position="9"/>
        <end position="164"/>
    </location>
</feature>